<reference evidence="2 3" key="1">
    <citation type="journal article" date="2014" name="PLoS Genet.">
        <title>Phylogenetically driven sequencing of extremely halophilic archaea reveals strategies for static and dynamic osmo-response.</title>
        <authorList>
            <person name="Becker E.A."/>
            <person name="Seitzer P.M."/>
            <person name="Tritt A."/>
            <person name="Larsen D."/>
            <person name="Krusor M."/>
            <person name="Yao A.I."/>
            <person name="Wu D."/>
            <person name="Madern D."/>
            <person name="Eisen J.A."/>
            <person name="Darling A.E."/>
            <person name="Facciotti M.T."/>
        </authorList>
    </citation>
    <scope>NUCLEOTIDE SEQUENCE [LARGE SCALE GENOMIC DNA]</scope>
    <source>
        <strain evidence="2 3">100A6</strain>
    </source>
</reference>
<comment type="caution">
    <text evidence="2">The sequence shown here is derived from an EMBL/GenBank/DDBJ whole genome shotgun (WGS) entry which is preliminary data.</text>
</comment>
<feature type="transmembrane region" description="Helical" evidence="1">
    <location>
        <begin position="106"/>
        <end position="127"/>
    </location>
</feature>
<dbReference type="RefSeq" id="WP_007691092.1">
    <property type="nucleotide sequence ID" value="NZ_AJRK01000025.1"/>
</dbReference>
<feature type="transmembrane region" description="Helical" evidence="1">
    <location>
        <begin position="7"/>
        <end position="28"/>
    </location>
</feature>
<feature type="transmembrane region" description="Helical" evidence="1">
    <location>
        <begin position="73"/>
        <end position="94"/>
    </location>
</feature>
<dbReference type="Proteomes" id="UP000011566">
    <property type="component" value="Unassembled WGS sequence"/>
</dbReference>
<keyword evidence="1" id="KW-1133">Transmembrane helix</keyword>
<evidence type="ECO:0000256" key="1">
    <source>
        <dbReference type="SAM" id="Phobius"/>
    </source>
</evidence>
<organism evidence="2 3">
    <name type="scientific">Halococcus hamelinensis 100A6</name>
    <dbReference type="NCBI Taxonomy" id="1132509"/>
    <lineage>
        <taxon>Archaea</taxon>
        <taxon>Methanobacteriati</taxon>
        <taxon>Methanobacteriota</taxon>
        <taxon>Stenosarchaea group</taxon>
        <taxon>Halobacteria</taxon>
        <taxon>Halobacteriales</taxon>
        <taxon>Halococcaceae</taxon>
        <taxon>Halococcus</taxon>
    </lineage>
</organism>
<dbReference type="OrthoDB" id="214072at2157"/>
<evidence type="ECO:0000313" key="2">
    <source>
        <dbReference type="EMBL" id="EMA40612.1"/>
    </source>
</evidence>
<keyword evidence="3" id="KW-1185">Reference proteome</keyword>
<proteinExistence type="predicted"/>
<sequence>MSRFSFVLRLSGFTGVAVGFVVESYIALLRDPILYGGAQSVPGWLGSIPTALLVGSLAVLFYGTILDDVFEGWVDLLTICAVGGQWAVPFGTYLVTTTGPGSPAGLLVVVGYVFQALAALAVAITYLRRGRTRSS</sequence>
<feature type="transmembrane region" description="Helical" evidence="1">
    <location>
        <begin position="48"/>
        <end position="66"/>
    </location>
</feature>
<name>M0M485_9EURY</name>
<dbReference type="eggNOG" id="ENOG502N63W">
    <property type="taxonomic scope" value="Archaea"/>
</dbReference>
<protein>
    <submittedName>
        <fullName evidence="2">Uncharacterized protein</fullName>
    </submittedName>
</protein>
<keyword evidence="1" id="KW-0812">Transmembrane</keyword>
<dbReference type="EMBL" id="AOMB01000010">
    <property type="protein sequence ID" value="EMA40612.1"/>
    <property type="molecule type" value="Genomic_DNA"/>
</dbReference>
<gene>
    <name evidence="2" type="ORF">C447_03801</name>
</gene>
<dbReference type="AlphaFoldDB" id="M0M485"/>
<accession>M0M485</accession>
<evidence type="ECO:0000313" key="3">
    <source>
        <dbReference type="Proteomes" id="UP000011566"/>
    </source>
</evidence>
<dbReference type="PATRIC" id="fig|1132509.6.peg.885"/>
<keyword evidence="1" id="KW-0472">Membrane</keyword>